<feature type="compositionally biased region" description="Polar residues" evidence="1">
    <location>
        <begin position="1239"/>
        <end position="1250"/>
    </location>
</feature>
<feature type="compositionally biased region" description="Polar residues" evidence="1">
    <location>
        <begin position="1217"/>
        <end position="1231"/>
    </location>
</feature>
<feature type="compositionally biased region" description="Basic residues" evidence="1">
    <location>
        <begin position="2762"/>
        <end position="2790"/>
    </location>
</feature>
<feature type="domain" description="Bridge-like lipid transfer protein family member 1 C-terminal" evidence="3">
    <location>
        <begin position="4005"/>
        <end position="4600"/>
    </location>
</feature>
<feature type="compositionally biased region" description="Basic residues" evidence="1">
    <location>
        <begin position="2628"/>
        <end position="2647"/>
    </location>
</feature>
<reference evidence="4" key="1">
    <citation type="submission" date="2021-02" db="EMBL/GenBank/DDBJ databases">
        <authorList>
            <person name="Nowell W R."/>
        </authorList>
    </citation>
    <scope>NUCLEOTIDE SEQUENCE</scope>
</reference>
<feature type="compositionally biased region" description="Acidic residues" evidence="1">
    <location>
        <begin position="2989"/>
        <end position="3002"/>
    </location>
</feature>
<feature type="compositionally biased region" description="Polar residues" evidence="1">
    <location>
        <begin position="2791"/>
        <end position="2801"/>
    </location>
</feature>
<dbReference type="Pfam" id="PF20413">
    <property type="entry name" value="BLTP1_N"/>
    <property type="match status" value="2"/>
</dbReference>
<feature type="transmembrane region" description="Helical" evidence="2">
    <location>
        <begin position="51"/>
        <end position="71"/>
    </location>
</feature>
<feature type="compositionally biased region" description="Low complexity" evidence="1">
    <location>
        <begin position="2648"/>
        <end position="2657"/>
    </location>
</feature>
<feature type="compositionally biased region" description="Polar residues" evidence="1">
    <location>
        <begin position="2616"/>
        <end position="2627"/>
    </location>
</feature>
<feature type="compositionally biased region" description="Low complexity" evidence="1">
    <location>
        <begin position="1251"/>
        <end position="1280"/>
    </location>
</feature>
<feature type="compositionally biased region" description="Polar residues" evidence="1">
    <location>
        <begin position="3493"/>
        <end position="3504"/>
    </location>
</feature>
<organism evidence="4 6">
    <name type="scientific">Didymodactylos carnosus</name>
    <dbReference type="NCBI Taxonomy" id="1234261"/>
    <lineage>
        <taxon>Eukaryota</taxon>
        <taxon>Metazoa</taxon>
        <taxon>Spiralia</taxon>
        <taxon>Gnathifera</taxon>
        <taxon>Rotifera</taxon>
        <taxon>Eurotatoria</taxon>
        <taxon>Bdelloidea</taxon>
        <taxon>Philodinida</taxon>
        <taxon>Philodinidae</taxon>
        <taxon>Didymodactylos</taxon>
    </lineage>
</organism>
<sequence>MSLPSIIPFNSSLLTTQSGFANLSSTTIQPSPIDQVAQEIKDYFIQHKEQVPLLITVYLLCIIWIIYLILYHSRIQGILLSYLIRRLYFKDSADVKFDSFSISFISGKIMFRNLHYSTTTAMLHVKDGYLIFRYWSRQSKTERPGKPKVRLIVYLKNLDLQFFNPVTKTNDQLAQEREQQKRNGGSGSVNGCSVKGDDAQNESSSNFTKRLRSLFPAIKIKISNGRLCAGHESLPYGFVIRFQLLRSTLTTLTPCKSSLYDLFTVLYECKYHQLKIHLFPIKRYKGTGIIEVPPSLVVGKHGDRDLFEIFQCNKGELEYEQDVPGKVVEQSLVFGTDGVLIPVPDPLWEIRLKCNDKAQISYSPWADRQRELLWAYFLPTLYEESLPNAQPQIGQNRIFKNVRFLMYFNQPSKLDLYFNEKSKLHNLHVDFIKGSKFECLFPWVTLEHGFDSFINISILQPQAKTNLAFQPLLQAEKVDINLVIHYPRLWNSLQDWKINIDAQKAKVHFIFEHKNYFVALLNDLSSNLPPQINKFTPFVYNILVKGSLIEVLVPCNQCNWIDCDLDQAENNLLSICAKSLDLTFCLPFTEYCPKSTPMDLNIEVNDILARLVIPEGNRSHYILKGLKSHQKFHTPNGIKNELKLVSELVSEFETNDSCFNCGETSAVKIKIQFLLHSSSPVDVNRTDLLYVQWLKSIGNRQTFHPAKLDYDVFDIEIEIAPLTLLLYGIFLKRLWWVKENLFGWDQMFHDIKEPKALKQLAKSNPIKSVNNDVTKATTLVVENIDDHTDFDSRYYRPLAVTVRVSIHNIIAHIVQYTDNEPCPIAFCERLCFEMTTDLDETRLQLYFPPVHLYLEDTVERNKSDSHLSTGCITLSGLIIRGHAMLSHEGLPPERETLEYSWQMDILLGKISTQLTMIQLEKLLTFGQNFFLLIMEDEYELVRSPIGDKTSWIEKQKYDILRFSLDSLDFNLVEVGNALNLQLSPVRLCKCNLHSSTCSEGLTLKIGSLQLRQLLRLHPRSWLEAGSFQVSEIRINGKLGSHLHLTSEQIDFLKRHDQRTHRLHFLWNKQQTQQQQKRLSTAGLTSVSQTQQHGGGGPTCACLGGSPAYYTLANENFFKSTYLLSQQTNFGKSLFRPDVHLFQSHPIFETKYEWMTYDYRQNQQTQSDDDTTSLNNYPFDFCDPTLLLLTNSAHASHHAFRHSVPNNLFMNNSSSLSRTNSARTPRVSTVNIPKQHKRSSSSIIEQQNLQQGTSGSSSSTTNDVYLTPSENLSSNNSSRTSLNSTLKLNQMLDDNSSISSSSSAIPSTVIQHTTTTDGDTQSTMTSPSQSYTNLLKQLNNNSQQDPAVLSRTSSSDSLNMYEEILQKQQQQSTGNLNSLDIHRQGSSLEVQHDASWISLRNQMKMPIQNSTLLCTSYIRYLSHYRSKTSHIQMPPVKSPPTSDPLLEFDCVSQGFSCSFLIESPTSSTATPTSTTTSKQQQQAQRPPTRTSTITSTTNDICIKCIGSINILLTPLILECLTTYIEKWKQYEIHPLSVLDRLHFEAQQKQSLPASSLSNGDTVKTKISLQLPKINLCLLQAGLAEDNVQLTELITPVDIVTMSLFSLSLKQIQIQTILSSPDESAAIVFKIQSLTGQFRRFENDFSSLDNVNVHAIQSQRCKLQLRISQDQQTHLPVHTPTTLSFGNGGSQQRKSLTSKNFGYVMNEFGIQKLCFKLVNNSTKGHQRKKTMEKRPPTVTAVDETATTKEKIHTKAKRKQSTEVLLLSSPIPTPLLSPNYSVKSLTTSTNSSSSSVFDGSIDHIWISFPEPPHSSGVKAHRKKLFSYTRYDWNFLSTLSPTVLGWFCVINRVKKPLEELLFLRQQRIDSILAYYLIETQPDAIKSLKHSKLYDLFTPKTKCLLTNPVGQLVCELRRRFGELPKEEYEQNLDSKHLPDIQLLKRGIKEACRAWVHLLKRQHTTSTSTTNNSSTDGDTKDTPPTRTVTIEQQAKHRSPTIDRLKQKIIGHEYAYAHTRQSVYPGKKDLESGSTNDETVRQRRMTMPSSQSDTTKSATVFTRQPHRSSTAGSGQDCTIVNMFEMTPIQDTDLMTESQDETTNLNIGIERRDSTNSQQKRKTTNFLGDMVRTFAPVVNVDNANGYKRLSGEESDFETTANSPASSQMPKENPFQQDNEPAVFDDAVELGELTEDLDDDDIPYYTDAGPEYSGPVEQLFKVLLEYAGVEMSVSSSIEPLFEKLGQTILASVLLKCFDVKILPNEPLGVLTTTGQAPSMTTTTSVPVFNTHQSTINTGVHYRPPFHRPSTLAQSTSELSVLSVNSLSIQSVCRQLLEHDQLHSANVQAGIRVQRVQQEVNLPLLRLIYQFYTVVGNALEYESDEIEQQTQPDQTRQNTRSNTLVLAEQDQPLPGSRLSALENLIIKPVLGSPPTTDVGERLCWKKLRELVYIYAGVPDVKQVTVPPLNTRQQQPTKQRSGSQPPEPSTVLQSNDLTTTGIPSSPILTNNQNNSSFKLVHNTRLGGETILLSSFGWLVIDEIHYAATLGGLKVEGCMRKAQGSITLTQRLRGQTLVSITGNTKKYDGSLIVQIGSTSLSLKETLTSALDSGNVTLSSSMSTTQSTFHPASGSSSFPSKQHHHPRFHSPLHHHHHHTHQSTTQTHSPQTSVLDIVVGKSQALTSLQTRGIHLTLSGVTNIGSITMDVPLRPQDVHDLVNRTSRLIASSVMEFLPDDPNAVKPTTTTTTGDSTTAGASDLPDGEPLTPTPVQIKPRKEKKRMSTVSQRRRRSGDNHRQRRLKSQQSTANSLTSKKPIFEAHITAHFQGMTFSTTLLPTLKAQYKIGIIEGVANIGLISKFSAIMREHALHFLNTSTQDEYSSLSSNSDNHVRIDFPVIRINGEYLVKNEQELQENQPLTNNKTNGHLNLKTRVELLNLTITADFLAQLVFVSKVIIREINEILAKVSGIEHFHFLPAKQQPPTTIKTAPIMKISSSGSESSTEEEEDDDEEETTDATTGQQGGAKVVPFTYKIDLLMRGFEVTGMTPSNTVVKFENGQKSAILVKMTNYDDVHSILLYKPLINASLDIKLSLGQLLHTGGFQDAAYFKTKVLLKKSFRPDNQDKEAFFLRLTKPSFYWQPGAIDKAILFWLNYKNTYEHWNEQRGQFANENSHLRQIVTVTPDQLNLMFQLNIVDLGIAIPLQYVTPLDSATQQSLDSSSTSADSGDFLVFTLEKTTISACSCGAIISSGSFEGFCFRFAENFKQTNSDWIPVRKEKVIMNACCVPSGQYVMYSRAKQIRPGSSPKWFLNVEWDMKGIDINLDSIIGKRFSQLITTITSTHLMEPVVTDDSGSLINGGDDLNLSNGSHTVGNGSSGNIESQDEDEKAKKQRLEYEQVVLGQKIDMLKKANAPFDQIQPEMARFKRLEQELMQNIRREIQQKMKKQSTKPQTQILSSQQQEILRRTSGVSPSSDQIMSRDKDICTMHTVINRDRRNASDHKRAQSHDYTSNLRNVSSSDKDLLPFHSYSHPSPIREDDNEDNSNTPKPPLLNRIPQSFDIDGSQQLHSSSNNNLNNNVGIGEITTAPAVDLELNVQVQIASGSCNLFTRRDLLQNSQNNKLLPSGSHSINTSATSKQQPSTQYTGLSVVVNKIEYQVSEFSLPGVLVDAHYVSKHDSANDTNELSSKHQTSVTKRANFYCRATIQSPVTIITIHPLLLDFVEQMLEHVNLPEPSKIKHQTLANGQQQTDDQASDSHLNAMFLIEDQPTSFPIDVVVSIFIQPSILLFTCLPSHPMECELKLPAVDVVFSSKRANIEIEQSRMATDDDEKNIQVIENSIGGISFSLFMKDFKLNIYHPFSGESKVQLFEDIKSGQLQTRNALSVSVQSVSFNISRTRRTIIEQQQEPVNSVKLSVIGLISRAQFEYDIRRFSEILTFPKIWYNRSLARRLFLGDENISTQERKSTRANSTVKPDVPTKSSKSGDATSSGMRTGGGDSSAYPSRSQASPNQTTPMGSNISTTPTATTANIHKWKTRVLLAINLKELHISMRMSNVMGKVEWKTTDVCSTGSLSLTSQGHRSLFFSIGLQNSNFQAEQGIVGGIIRLKNLQTTGLIRQGVRDKMLIESSHVFDVTTDAIECRLDYMGSPTLMARICYIILRLKDDRHASTTTTAVTPSTLVFLNLEWSQVHLMITRSTTPDIIKMAHKLKEFFKSQIANSKTLLTSIQMDFRDQQPSATAPNKRVKEKGTAEVPPTIKKEKKYDHNVVKRIIGMNGGEIMLQGYNLTLVVFHGLNFKCRQWALFSLNEPQIIFVTDKTDNNEISQKLFFYLGHQDGKMQTGLKPRTNMASISKVTRGANEAPSHLTINEWFNYANSTIPAIGLRPFPTMDPEPQNGRPQGLNKHLEQHPETIFVLPGLELRFQTKQHNGKVHCSFETDFYEHIMFSFNAEHFYFLHDLISSYMKEKERALVQALNDNKPQNPSVKDTPPPPPPPPVTSPATTVTYTSNQQTVQMQIPTSQATNVMITKTDTDKIKSDELSNDLRKFTCPDSKWKLEPTIRLLTAYGNEVEPFGADYILQRLGFRHARLTIPKWLQRGIMDPCEQSMTVVMLLLIFLLPERFKEMCMNSPPPNTHTKKD</sequence>
<dbReference type="InterPro" id="IPR056742">
    <property type="entry name" value="BLTP1_C"/>
</dbReference>
<feature type="compositionally biased region" description="Polar residues" evidence="1">
    <location>
        <begin position="3435"/>
        <end position="3463"/>
    </location>
</feature>
<feature type="region of interest" description="Disordered" evidence="1">
    <location>
        <begin position="173"/>
        <end position="205"/>
    </location>
</feature>
<feature type="compositionally biased region" description="Polar residues" evidence="1">
    <location>
        <begin position="3952"/>
        <end position="3976"/>
    </location>
</feature>
<feature type="compositionally biased region" description="Polar residues" evidence="1">
    <location>
        <begin position="2149"/>
        <end position="2169"/>
    </location>
</feature>
<keyword evidence="2" id="KW-0812">Transmembrane</keyword>
<feature type="region of interest" description="Disordered" evidence="1">
    <location>
        <begin position="3346"/>
        <end position="3377"/>
    </location>
</feature>
<feature type="region of interest" description="Disordered" evidence="1">
    <location>
        <begin position="2455"/>
        <end position="2498"/>
    </location>
</feature>
<feature type="compositionally biased region" description="Polar residues" evidence="1">
    <location>
        <begin position="3350"/>
        <end position="3367"/>
    </location>
</feature>
<dbReference type="PANTHER" id="PTHR31640:SF1">
    <property type="entry name" value="BRIDGE-LIKE LIPID TRANSFER PROTEIN FAMILY MEMBER 1"/>
    <property type="match status" value="1"/>
</dbReference>
<feature type="compositionally biased region" description="Polar residues" evidence="1">
    <location>
        <begin position="2457"/>
        <end position="2498"/>
    </location>
</feature>
<evidence type="ECO:0000256" key="2">
    <source>
        <dbReference type="SAM" id="Phobius"/>
    </source>
</evidence>
<feature type="region of interest" description="Disordered" evidence="1">
    <location>
        <begin position="1463"/>
        <end position="1492"/>
    </location>
</feature>
<feature type="region of interest" description="Disordered" evidence="1">
    <location>
        <begin position="4460"/>
        <end position="4483"/>
    </location>
</feature>
<feature type="compositionally biased region" description="Low complexity" evidence="1">
    <location>
        <begin position="1958"/>
        <end position="1969"/>
    </location>
</feature>
<feature type="region of interest" description="Disordered" evidence="1">
    <location>
        <begin position="3477"/>
        <end position="3543"/>
    </location>
</feature>
<keyword evidence="2" id="KW-0472">Membrane</keyword>
<dbReference type="SMART" id="SM01220">
    <property type="entry name" value="FSA_C"/>
    <property type="match status" value="1"/>
</dbReference>
<dbReference type="GO" id="GO:0098793">
    <property type="term" value="C:presynapse"/>
    <property type="evidence" value="ECO:0007669"/>
    <property type="project" value="GOC"/>
</dbReference>
<keyword evidence="2" id="KW-1133">Transmembrane helix</keyword>
<feature type="region of interest" description="Disordered" evidence="1">
    <location>
        <begin position="2607"/>
        <end position="2657"/>
    </location>
</feature>
<feature type="region of interest" description="Disordered" evidence="1">
    <location>
        <begin position="2973"/>
        <end position="3010"/>
    </location>
</feature>
<dbReference type="InterPro" id="IPR033616">
    <property type="entry name" value="BLTP1"/>
</dbReference>
<protein>
    <recommendedName>
        <fullName evidence="3">Bridge-like lipid transfer protein family member 1 C-terminal domain-containing protein</fullName>
    </recommendedName>
</protein>
<evidence type="ECO:0000259" key="3">
    <source>
        <dbReference type="SMART" id="SM01220"/>
    </source>
</evidence>
<feature type="region of interest" description="Disordered" evidence="1">
    <location>
        <begin position="3947"/>
        <end position="4008"/>
    </location>
</feature>
<dbReference type="OrthoDB" id="10051416at2759"/>
<feature type="compositionally biased region" description="Low complexity" evidence="1">
    <location>
        <begin position="2732"/>
        <end position="2747"/>
    </location>
</feature>
<evidence type="ECO:0000313" key="6">
    <source>
        <dbReference type="Proteomes" id="UP000663829"/>
    </source>
</evidence>
<feature type="compositionally biased region" description="Polar residues" evidence="1">
    <location>
        <begin position="1077"/>
        <end position="1091"/>
    </location>
</feature>
<feature type="compositionally biased region" description="Pro residues" evidence="1">
    <location>
        <begin position="4471"/>
        <end position="4481"/>
    </location>
</feature>
<gene>
    <name evidence="4" type="ORF">GPM918_LOCUS1075</name>
    <name evidence="5" type="ORF">SRO942_LOCUS1075</name>
</gene>
<feature type="compositionally biased region" description="Basic and acidic residues" evidence="1">
    <location>
        <begin position="3477"/>
        <end position="3492"/>
    </location>
</feature>
<keyword evidence="6" id="KW-1185">Reference proteome</keyword>
<feature type="region of interest" description="Disordered" evidence="1">
    <location>
        <begin position="2018"/>
        <end position="2067"/>
    </location>
</feature>
<feature type="compositionally biased region" description="Polar residues" evidence="1">
    <location>
        <begin position="2040"/>
        <end position="2067"/>
    </location>
</feature>
<evidence type="ECO:0000256" key="1">
    <source>
        <dbReference type="SAM" id="MobiDB-lite"/>
    </source>
</evidence>
<evidence type="ECO:0000313" key="4">
    <source>
        <dbReference type="EMBL" id="CAF0755264.1"/>
    </source>
</evidence>
<dbReference type="Proteomes" id="UP000681722">
    <property type="component" value="Unassembled WGS sequence"/>
</dbReference>
<feature type="region of interest" description="Disordered" evidence="1">
    <location>
        <begin position="2138"/>
        <end position="2169"/>
    </location>
</feature>
<feature type="region of interest" description="Disordered" evidence="1">
    <location>
        <begin position="1957"/>
        <end position="1993"/>
    </location>
</feature>
<feature type="region of interest" description="Disordered" evidence="1">
    <location>
        <begin position="3605"/>
        <end position="3625"/>
    </location>
</feature>
<feature type="region of interest" description="Disordered" evidence="1">
    <location>
        <begin position="1077"/>
        <end position="1096"/>
    </location>
</feature>
<feature type="compositionally biased region" description="Polar residues" evidence="1">
    <location>
        <begin position="3985"/>
        <end position="4008"/>
    </location>
</feature>
<accession>A0A813PHZ1</accession>
<comment type="caution">
    <text evidence="4">The sequence shown here is derived from an EMBL/GenBank/DDBJ whole genome shotgun (WGS) entry which is preliminary data.</text>
</comment>
<feature type="region of interest" description="Disordered" evidence="1">
    <location>
        <begin position="2723"/>
        <end position="2802"/>
    </location>
</feature>
<dbReference type="Pfam" id="PF25040">
    <property type="entry name" value="BLTP1_C"/>
    <property type="match status" value="4"/>
</dbReference>
<name>A0A813PHZ1_9BILA</name>
<feature type="region of interest" description="Disordered" evidence="1">
    <location>
        <begin position="3427"/>
        <end position="3463"/>
    </location>
</feature>
<dbReference type="InterPro" id="IPR047104">
    <property type="entry name" value="BLTP1_N"/>
</dbReference>
<dbReference type="PANTHER" id="PTHR31640">
    <property type="entry name" value="TRANSMEMBRANE PROTEIN KIAA1109"/>
    <property type="match status" value="1"/>
</dbReference>
<dbReference type="EMBL" id="CAJNOQ010000093">
    <property type="protein sequence ID" value="CAF0755264.1"/>
    <property type="molecule type" value="Genomic_DNA"/>
</dbReference>
<evidence type="ECO:0000313" key="5">
    <source>
        <dbReference type="EMBL" id="CAF3535534.1"/>
    </source>
</evidence>
<feature type="region of interest" description="Disordered" evidence="1">
    <location>
        <begin position="1213"/>
        <end position="1280"/>
    </location>
</feature>
<dbReference type="Proteomes" id="UP000663829">
    <property type="component" value="Unassembled WGS sequence"/>
</dbReference>
<dbReference type="EMBL" id="CAJOBC010000093">
    <property type="protein sequence ID" value="CAF3535534.1"/>
    <property type="molecule type" value="Genomic_DNA"/>
</dbReference>
<proteinExistence type="predicted"/>
<dbReference type="GO" id="GO:0048488">
    <property type="term" value="P:synaptic vesicle endocytosis"/>
    <property type="evidence" value="ECO:0007669"/>
    <property type="project" value="TreeGrafter"/>
</dbReference>